<evidence type="ECO:0000256" key="1">
    <source>
        <dbReference type="SAM" id="SignalP"/>
    </source>
</evidence>
<dbReference type="OrthoDB" id="2379109at2"/>
<feature type="chain" id="PRO_5011733297" evidence="1">
    <location>
        <begin position="24"/>
        <end position="548"/>
    </location>
</feature>
<evidence type="ECO:0000313" key="4">
    <source>
        <dbReference type="Proteomes" id="UP000199287"/>
    </source>
</evidence>
<accession>A0A1I3BYB4</accession>
<evidence type="ECO:0000313" key="3">
    <source>
        <dbReference type="EMBL" id="SFH67232.1"/>
    </source>
</evidence>
<dbReference type="Pfam" id="PF07833">
    <property type="entry name" value="Cu_amine_oxidN1"/>
    <property type="match status" value="1"/>
</dbReference>
<dbReference type="RefSeq" id="WP_093370240.1">
    <property type="nucleotide sequence ID" value="NZ_FOQA01000002.1"/>
</dbReference>
<dbReference type="STRING" id="69895.SAMN05192551_102100"/>
<evidence type="ECO:0000259" key="2">
    <source>
        <dbReference type="Pfam" id="PF07833"/>
    </source>
</evidence>
<dbReference type="Proteomes" id="UP000199287">
    <property type="component" value="Unassembled WGS sequence"/>
</dbReference>
<reference evidence="4" key="1">
    <citation type="submission" date="2016-10" db="EMBL/GenBank/DDBJ databases">
        <authorList>
            <person name="Varghese N."/>
            <person name="Submissions S."/>
        </authorList>
    </citation>
    <scope>NUCLEOTIDE SEQUENCE [LARGE SCALE GENOMIC DNA]</scope>
    <source>
        <strain evidence="4">Z-7934</strain>
    </source>
</reference>
<sequence length="548" mass="60011">MKKKLALLLVMVMVLAFTPVASADQHVDAETATVSITLSTSENAFGETEMWEASLYEGAVAGEETSGRFTDWKTVEDGSVSFDLPMEVREDDEAPWGAELDTYVRVRTVGEDGYPDFDLVSTPFTLNEGADIDVSIGLNTEINMVEDQEDGEAVVAVSLYTGSDGFGETDEWEASLYEGAVTGEETSGRFTDWKVAEEGVVEFVIPEEVREDNEAPWNVEMDTYLRVRSIDDDAYPLFDMVSAPFTLGDGMNYSVNISLVSVAMVVEDVPELEIPVVPEEPTDPDASIEVMMWINQTDYTINDEPGTADVAPFIQDGRTMVPISFVARAMNLDSDWGPRGAAAEWVSFEGNNMRIELEIGSTEIAVWENGVERTETSDVAAQIVDGRTVLPLRAVGEILGADFNWGPKDAATEWVSFTYTPTAVIEEPLQDEEEASIDWITATPDYEENSLTIAGAVTGDVDMVSIGVGALRWVDERDYEDDARGHQGFDIPVEEDGSFSITLVEGGSWPGGDNWHGLRSGTHQVRAAILDDEGEIVSFVDSEEFTVE</sequence>
<feature type="domain" description="Copper amine oxidase-like N-terminal" evidence="2">
    <location>
        <begin position="301"/>
        <end position="408"/>
    </location>
</feature>
<feature type="signal peptide" evidence="1">
    <location>
        <begin position="1"/>
        <end position="23"/>
    </location>
</feature>
<name>A0A1I3BYB4_9FIRM</name>
<protein>
    <submittedName>
        <fullName evidence="3">Copper amine oxidase N-terminal domain-containing protein</fullName>
    </submittedName>
</protein>
<dbReference type="SUPFAM" id="SSF55383">
    <property type="entry name" value="Copper amine oxidase, domain N"/>
    <property type="match status" value="2"/>
</dbReference>
<dbReference type="AlphaFoldDB" id="A0A1I3BYB4"/>
<keyword evidence="1" id="KW-0732">Signal</keyword>
<organism evidence="3 4">
    <name type="scientific">Tindallia magadiensis</name>
    <dbReference type="NCBI Taxonomy" id="69895"/>
    <lineage>
        <taxon>Bacteria</taxon>
        <taxon>Bacillati</taxon>
        <taxon>Bacillota</taxon>
        <taxon>Clostridia</taxon>
        <taxon>Peptostreptococcales</taxon>
        <taxon>Tindalliaceae</taxon>
        <taxon>Tindallia</taxon>
    </lineage>
</organism>
<dbReference type="EMBL" id="FOQA01000002">
    <property type="protein sequence ID" value="SFH67232.1"/>
    <property type="molecule type" value="Genomic_DNA"/>
</dbReference>
<proteinExistence type="predicted"/>
<keyword evidence="4" id="KW-1185">Reference proteome</keyword>
<dbReference type="InterPro" id="IPR012854">
    <property type="entry name" value="Cu_amine_oxidase-like_N"/>
</dbReference>
<dbReference type="Gene3D" id="3.30.457.10">
    <property type="entry name" value="Copper amine oxidase-like, N-terminal domain"/>
    <property type="match status" value="2"/>
</dbReference>
<dbReference type="InterPro" id="IPR036582">
    <property type="entry name" value="Mao_N_sf"/>
</dbReference>
<gene>
    <name evidence="3" type="ORF">SAMN05192551_102100</name>
</gene>